<dbReference type="AlphaFoldDB" id="R4XBT1"/>
<dbReference type="InterPro" id="IPR001969">
    <property type="entry name" value="Aspartic_peptidase_AS"/>
</dbReference>
<keyword evidence="4" id="KW-1015">Disulfide bond</keyword>
<sequence>MLLAQLLLVSSVAASKVIPHYSPALLPDDQAAASSDDTGLSTASKRGWIELPIQRANVPQLHRRATGPATAPLAITNDAAGYTAAIRFGTPAQTLNLILDTGSPLTWAASTNISAFTPSGGTAGETTAALEKEICTSKGCYNPGSSSTYADTPAQVFAISYVDTSEAVGEIISETASFAGLSVPNFEFGLATYQYNPSSSGAVAGIIGLGPAVTLDGFPSVADAISAMANSTETPFTSPTLLDQFVAAKVIASSAFSLYLDAEGNGSVILGGVDAARYSGPLTVVPIVEPADRSLQVTLLSVGFNGSTAAASTASVDNIVVLDSGTTVVYLPTNVVSLIASSLGGTVQGSQPVVPCSAITATTTIDFHFQNGATIRTPVELLVDAVGRSKGQQVCQIGVVGVSSDAYFLLGDYFLRSAYVVYNWDQQQIALAQVRYADTGSSGGGGNISAITTGTFGIPNAVYNASSPGASGVANVATVSGTSQPWSAASTTASSAAAATGLTLSLTLLAALLAASFILT</sequence>
<evidence type="ECO:0000313" key="8">
    <source>
        <dbReference type="EMBL" id="CCG83030.1"/>
    </source>
</evidence>
<name>R4XBT1_TAPDE</name>
<keyword evidence="5" id="KW-0645">Protease</keyword>
<dbReference type="PANTHER" id="PTHR47966">
    <property type="entry name" value="BETA-SITE APP-CLEAVING ENZYME, ISOFORM A-RELATED"/>
    <property type="match status" value="1"/>
</dbReference>
<protein>
    <submittedName>
        <fullName evidence="8">Aspartic proteinase sxa1</fullName>
    </submittedName>
</protein>
<dbReference type="Gene3D" id="2.40.70.10">
    <property type="entry name" value="Acid Proteases"/>
    <property type="match status" value="2"/>
</dbReference>
<organism evidence="8 9">
    <name type="scientific">Taphrina deformans (strain PYCC 5710 / ATCC 11124 / CBS 356.35 / IMI 108563 / JCM 9778 / NBRC 8474)</name>
    <name type="common">Peach leaf curl fungus</name>
    <name type="synonym">Lalaria deformans</name>
    <dbReference type="NCBI Taxonomy" id="1097556"/>
    <lineage>
        <taxon>Eukaryota</taxon>
        <taxon>Fungi</taxon>
        <taxon>Dikarya</taxon>
        <taxon>Ascomycota</taxon>
        <taxon>Taphrinomycotina</taxon>
        <taxon>Taphrinomycetes</taxon>
        <taxon>Taphrinales</taxon>
        <taxon>Taphrinaceae</taxon>
        <taxon>Taphrina</taxon>
    </lineage>
</organism>
<evidence type="ECO:0000313" key="9">
    <source>
        <dbReference type="Proteomes" id="UP000013776"/>
    </source>
</evidence>
<gene>
    <name evidence="8" type="ORF">TAPDE_003175</name>
</gene>
<reference evidence="8 9" key="1">
    <citation type="journal article" date="2013" name="MBio">
        <title>Genome sequencing of the plant pathogen Taphrina deformans, the causal agent of peach leaf curl.</title>
        <authorList>
            <person name="Cisse O.H."/>
            <person name="Almeida J.M.G.C.F."/>
            <person name="Fonseca A."/>
            <person name="Kumar A.A."/>
            <person name="Salojaervi J."/>
            <person name="Overmyer K."/>
            <person name="Hauser P.M."/>
            <person name="Pagni M."/>
        </authorList>
    </citation>
    <scope>NUCLEOTIDE SEQUENCE [LARGE SCALE GENOMIC DNA]</scope>
    <source>
        <strain evidence="9">PYCC 5710 / ATCC 11124 / CBS 356.35 / IMI 108563 / JCM 9778 / NBRC 8474</strain>
    </source>
</reference>
<accession>R4XBT1</accession>
<comment type="caution">
    <text evidence="8">The sequence shown here is derived from an EMBL/GenBank/DDBJ whole genome shotgun (WGS) entry which is preliminary data.</text>
</comment>
<keyword evidence="2 5" id="KW-0064">Aspartyl protease</keyword>
<evidence type="ECO:0000259" key="7">
    <source>
        <dbReference type="PROSITE" id="PS51767"/>
    </source>
</evidence>
<feature type="active site" evidence="3">
    <location>
        <position position="100"/>
    </location>
</feature>
<comment type="similarity">
    <text evidence="1 5">Belongs to the peptidase A1 family.</text>
</comment>
<dbReference type="SUPFAM" id="SSF50630">
    <property type="entry name" value="Acid proteases"/>
    <property type="match status" value="1"/>
</dbReference>
<evidence type="ECO:0000256" key="1">
    <source>
        <dbReference type="ARBA" id="ARBA00007447"/>
    </source>
</evidence>
<dbReference type="PROSITE" id="PS51767">
    <property type="entry name" value="PEPTIDASE_A1"/>
    <property type="match status" value="1"/>
</dbReference>
<feature type="domain" description="Peptidase A1" evidence="7">
    <location>
        <begin position="82"/>
        <end position="432"/>
    </location>
</feature>
<dbReference type="InterPro" id="IPR033121">
    <property type="entry name" value="PEPTIDASE_A1"/>
</dbReference>
<keyword evidence="6" id="KW-0472">Membrane</keyword>
<evidence type="ECO:0000256" key="3">
    <source>
        <dbReference type="PIRSR" id="PIRSR601461-1"/>
    </source>
</evidence>
<dbReference type="PROSITE" id="PS00141">
    <property type="entry name" value="ASP_PROTEASE"/>
    <property type="match status" value="2"/>
</dbReference>
<dbReference type="InterPro" id="IPR001461">
    <property type="entry name" value="Aspartic_peptidase_A1"/>
</dbReference>
<dbReference type="PANTHER" id="PTHR47966:SF51">
    <property type="entry name" value="BETA-SITE APP-CLEAVING ENZYME, ISOFORM A-RELATED"/>
    <property type="match status" value="1"/>
</dbReference>
<dbReference type="eggNOG" id="KOG1339">
    <property type="taxonomic scope" value="Eukaryota"/>
</dbReference>
<dbReference type="InterPro" id="IPR021109">
    <property type="entry name" value="Peptidase_aspartic_dom_sf"/>
</dbReference>
<proteinExistence type="inferred from homology"/>
<keyword evidence="6" id="KW-1133">Transmembrane helix</keyword>
<evidence type="ECO:0000256" key="4">
    <source>
        <dbReference type="PIRSR" id="PIRSR601461-2"/>
    </source>
</evidence>
<dbReference type="Proteomes" id="UP000013776">
    <property type="component" value="Unassembled WGS sequence"/>
</dbReference>
<feature type="transmembrane region" description="Helical" evidence="6">
    <location>
        <begin position="497"/>
        <end position="519"/>
    </location>
</feature>
<keyword evidence="5" id="KW-0378">Hydrolase</keyword>
<keyword evidence="6" id="KW-0812">Transmembrane</keyword>
<evidence type="ECO:0000256" key="2">
    <source>
        <dbReference type="ARBA" id="ARBA00022750"/>
    </source>
</evidence>
<dbReference type="STRING" id="1097556.R4XBT1"/>
<dbReference type="GO" id="GO:0004190">
    <property type="term" value="F:aspartic-type endopeptidase activity"/>
    <property type="evidence" value="ECO:0007669"/>
    <property type="project" value="UniProtKB-KW"/>
</dbReference>
<dbReference type="PRINTS" id="PR00792">
    <property type="entry name" value="PEPSIN"/>
</dbReference>
<evidence type="ECO:0000256" key="5">
    <source>
        <dbReference type="RuleBase" id="RU000454"/>
    </source>
</evidence>
<dbReference type="EMBL" id="CAHR02000118">
    <property type="protein sequence ID" value="CCG83030.1"/>
    <property type="molecule type" value="Genomic_DNA"/>
</dbReference>
<feature type="active site" evidence="3">
    <location>
        <position position="323"/>
    </location>
</feature>
<evidence type="ECO:0000256" key="6">
    <source>
        <dbReference type="SAM" id="Phobius"/>
    </source>
</evidence>
<keyword evidence="9" id="KW-1185">Reference proteome</keyword>
<dbReference type="Pfam" id="PF00026">
    <property type="entry name" value="Asp"/>
    <property type="match status" value="1"/>
</dbReference>
<feature type="disulfide bond" evidence="4">
    <location>
        <begin position="356"/>
        <end position="395"/>
    </location>
</feature>
<dbReference type="GO" id="GO:0006508">
    <property type="term" value="P:proteolysis"/>
    <property type="evidence" value="ECO:0007669"/>
    <property type="project" value="UniProtKB-KW"/>
</dbReference>
<dbReference type="OrthoDB" id="771136at2759"/>